<evidence type="ECO:0000313" key="2">
    <source>
        <dbReference type="Proteomes" id="UP000789901"/>
    </source>
</evidence>
<accession>A0ABN7UNJ3</accession>
<sequence>MSVQEINNGQNNNKTIHITEFIFESSGSSLHGSTDTGTKLEASLQIFTRLTQFLPLDIIQNVWSKVVNIDTTNHKETIVNTATNIEQAISLMPLAF</sequence>
<protein>
    <submittedName>
        <fullName evidence="1">19093_t:CDS:1</fullName>
    </submittedName>
</protein>
<proteinExistence type="predicted"/>
<name>A0ABN7UNJ3_GIGMA</name>
<reference evidence="1 2" key="1">
    <citation type="submission" date="2021-06" db="EMBL/GenBank/DDBJ databases">
        <authorList>
            <person name="Kallberg Y."/>
            <person name="Tangrot J."/>
            <person name="Rosling A."/>
        </authorList>
    </citation>
    <scope>NUCLEOTIDE SEQUENCE [LARGE SCALE GENOMIC DNA]</scope>
    <source>
        <strain evidence="1 2">120-4 pot B 10/14</strain>
    </source>
</reference>
<evidence type="ECO:0000313" key="1">
    <source>
        <dbReference type="EMBL" id="CAG8632109.1"/>
    </source>
</evidence>
<keyword evidence="2" id="KW-1185">Reference proteome</keyword>
<dbReference type="EMBL" id="CAJVQB010004301">
    <property type="protein sequence ID" value="CAG8632109.1"/>
    <property type="molecule type" value="Genomic_DNA"/>
</dbReference>
<comment type="caution">
    <text evidence="1">The sequence shown here is derived from an EMBL/GenBank/DDBJ whole genome shotgun (WGS) entry which is preliminary data.</text>
</comment>
<dbReference type="Proteomes" id="UP000789901">
    <property type="component" value="Unassembled WGS sequence"/>
</dbReference>
<gene>
    <name evidence="1" type="ORF">GMARGA_LOCUS8388</name>
</gene>
<organism evidence="1 2">
    <name type="scientific">Gigaspora margarita</name>
    <dbReference type="NCBI Taxonomy" id="4874"/>
    <lineage>
        <taxon>Eukaryota</taxon>
        <taxon>Fungi</taxon>
        <taxon>Fungi incertae sedis</taxon>
        <taxon>Mucoromycota</taxon>
        <taxon>Glomeromycotina</taxon>
        <taxon>Glomeromycetes</taxon>
        <taxon>Diversisporales</taxon>
        <taxon>Gigasporaceae</taxon>
        <taxon>Gigaspora</taxon>
    </lineage>
</organism>